<reference evidence="1 2" key="1">
    <citation type="submission" date="2012-09" db="EMBL/GenBank/DDBJ databases">
        <title>Draft Genome Sequences of 6 Strains from Genus Thauera.</title>
        <authorList>
            <person name="Liu B."/>
            <person name="Shapleigh J.P."/>
            <person name="Frostegard A.H."/>
        </authorList>
    </citation>
    <scope>NUCLEOTIDE SEQUENCE [LARGE SCALE GENOMIC DNA]</scope>
    <source>
        <strain evidence="1 2">B4P</strain>
    </source>
</reference>
<accession>N6YSJ1</accession>
<keyword evidence="2" id="KW-1185">Reference proteome</keyword>
<dbReference type="EMBL" id="AMXF01000568">
    <property type="protein sequence ID" value="ENO85173.1"/>
    <property type="molecule type" value="Genomic_DNA"/>
</dbReference>
<protein>
    <submittedName>
        <fullName evidence="1">Integrase catalytic region protein</fullName>
    </submittedName>
</protein>
<sequence>HLEALVAHKHAASAHRATDRLTAAVPTCQALLAQAAERGEPLGRTTRALTDLLDRYGAGELAVAVDEALARGVPHPNAVRLALERRREAPPPLGVPLPAHLKTRDVTVRAHPLAGYDRLLEDDHDDA</sequence>
<evidence type="ECO:0000313" key="1">
    <source>
        <dbReference type="EMBL" id="ENO85173.1"/>
    </source>
</evidence>
<evidence type="ECO:0000313" key="2">
    <source>
        <dbReference type="Proteomes" id="UP000013047"/>
    </source>
</evidence>
<dbReference type="AlphaFoldDB" id="N6YSJ1"/>
<feature type="non-terminal residue" evidence="1">
    <location>
        <position position="1"/>
    </location>
</feature>
<gene>
    <name evidence="1" type="ORF">C667_24139</name>
</gene>
<comment type="caution">
    <text evidence="1">The sequence shown here is derived from an EMBL/GenBank/DDBJ whole genome shotgun (WGS) entry which is preliminary data.</text>
</comment>
<dbReference type="Proteomes" id="UP000013047">
    <property type="component" value="Unassembled WGS sequence"/>
</dbReference>
<proteinExistence type="predicted"/>
<name>N6YSJ1_9RHOO</name>
<organism evidence="1 2">
    <name type="scientific">Thauera phenylacetica B4P</name>
    <dbReference type="NCBI Taxonomy" id="1234382"/>
    <lineage>
        <taxon>Bacteria</taxon>
        <taxon>Pseudomonadati</taxon>
        <taxon>Pseudomonadota</taxon>
        <taxon>Betaproteobacteria</taxon>
        <taxon>Rhodocyclales</taxon>
        <taxon>Zoogloeaceae</taxon>
        <taxon>Thauera</taxon>
    </lineage>
</organism>